<dbReference type="AlphaFoldDB" id="A0AAD9PKM2"/>
<protein>
    <submittedName>
        <fullName evidence="1">Bifunctional WD40 repeat/WD40-repeat-containing domain superfamily/WD40-YVTN repeat-like-containing domain superfamily/U3 small nucleolar RNA-associated protein 4</fullName>
    </submittedName>
</protein>
<dbReference type="PROSITE" id="PS51257">
    <property type="entry name" value="PROKAR_LIPOPROTEIN"/>
    <property type="match status" value="1"/>
</dbReference>
<comment type="caution">
    <text evidence="1">The sequence shown here is derived from an EMBL/GenBank/DDBJ whole genome shotgun (WGS) entry which is preliminary data.</text>
</comment>
<dbReference type="Proteomes" id="UP001214638">
    <property type="component" value="Unassembled WGS sequence"/>
</dbReference>
<dbReference type="GO" id="GO:0032040">
    <property type="term" value="C:small-subunit processome"/>
    <property type="evidence" value="ECO:0007669"/>
    <property type="project" value="TreeGrafter"/>
</dbReference>
<dbReference type="GO" id="GO:0034455">
    <property type="term" value="C:t-UTP complex"/>
    <property type="evidence" value="ECO:0007669"/>
    <property type="project" value="TreeGrafter"/>
</dbReference>
<evidence type="ECO:0000313" key="2">
    <source>
        <dbReference type="Proteomes" id="UP001214638"/>
    </source>
</evidence>
<dbReference type="PANTHER" id="PTHR44163:SF1">
    <property type="entry name" value="U3 SMALL NUCLEOLAR RNA-ASSOCIATED PROTEIN 4 HOMOLOG"/>
    <property type="match status" value="1"/>
</dbReference>
<dbReference type="GO" id="GO:0003723">
    <property type="term" value="F:RNA binding"/>
    <property type="evidence" value="ECO:0007669"/>
    <property type="project" value="TreeGrafter"/>
</dbReference>
<dbReference type="RefSeq" id="XP_067803439.1">
    <property type="nucleotide sequence ID" value="XM_067946875.1"/>
</dbReference>
<dbReference type="PANTHER" id="PTHR44163">
    <property type="entry name" value="U3 SMALL NUCLEOLAR RNA-ASSOCIATED PROTEIN 4 HOMOLOG"/>
    <property type="match status" value="1"/>
</dbReference>
<dbReference type="GeneID" id="94336143"/>
<gene>
    <name evidence="1" type="ORF">BdWA1_001845</name>
</gene>
<evidence type="ECO:0000313" key="1">
    <source>
        <dbReference type="EMBL" id="KAK2196597.1"/>
    </source>
</evidence>
<dbReference type="InterPro" id="IPR015943">
    <property type="entry name" value="WD40/YVTN_repeat-like_dom_sf"/>
</dbReference>
<dbReference type="SUPFAM" id="SSF50978">
    <property type="entry name" value="WD40 repeat-like"/>
    <property type="match status" value="1"/>
</dbReference>
<dbReference type="GO" id="GO:0030686">
    <property type="term" value="C:90S preribosome"/>
    <property type="evidence" value="ECO:0007669"/>
    <property type="project" value="InterPro"/>
</dbReference>
<accession>A0AAD9PKM2</accession>
<name>A0AAD9PKM2_9APIC</name>
<organism evidence="1 2">
    <name type="scientific">Babesia duncani</name>
    <dbReference type="NCBI Taxonomy" id="323732"/>
    <lineage>
        <taxon>Eukaryota</taxon>
        <taxon>Sar</taxon>
        <taxon>Alveolata</taxon>
        <taxon>Apicomplexa</taxon>
        <taxon>Aconoidasida</taxon>
        <taxon>Piroplasmida</taxon>
        <taxon>Babesiidae</taxon>
        <taxon>Babesia</taxon>
    </lineage>
</organism>
<sequence length="794" mass="89993">MPHRLSLIKIFEPTKFTVDALSFSPCGCYIAAACQHRVVEIYDVENRVHIASLCESEKDARVRCIIWVPKVDKAFVQGIQKYRLLTVGLHGVITDWDLFNLSVLGSSSSYGGAIFSAVLSNCKNRIVVSCDDGCFRSFTLWSSLDPEIPELAFEKASRCHSNSLLSICSLPGDSFATGTSDSLIFIHDMKHDQVSYKLRVPCGKTQGVKTRHEHDDHTEHECSCTVDGEHGTVVDYEFQPCQVWSLAYMNKHNLLISGDSLGNVILWDINTRTMFKLFTQHASDVVFCGIELDGNSFISAGVDGKISFFLYNENNIENEQRSVGWYLSGVKYRHRGGDISCMAMHPKEEIVAISGGDMVISLSKELKEPSNKNLKPKLILLGVPSWITSSVVMNDSKTLAICKYSQHAELWSLYQSHAKVNQSKDDSNTEIDLMPQKVALLKLSDVDGHIKNAAISPNGEYIALTKQQSIFVYKFDINKLEISPQKINISDMVIYCILFLSNEQLICSCYSSKFQLLKIDVVTGDVAVLFEDINICIDVPILKFQNCAINKPMAAFGMDGSAYLVNVNRPNIIKLPNFDNGSRIVAVAAHRDTMFVAVFSSWYKYYFYNLQEGKIALYNGELLHSIPNKIINKNAQIYNVVWFSNKEITRLLVQTTNCVLSIKINMDLFNVQEQQLIIEKSQSIQHILTSANQRKYVYIGPRRHDCIPTLSKCLYQPPVLYKRSREELERICNSIKSVENRNRSIDLVKEFAIIKKKKFLIHFESYQSREDAEMYAFPISPPKDSIFHRKRYGK</sequence>
<proteinExistence type="predicted"/>
<dbReference type="SMART" id="SM00320">
    <property type="entry name" value="WD40"/>
    <property type="match status" value="7"/>
</dbReference>
<dbReference type="EMBL" id="JALLKP010000002">
    <property type="protein sequence ID" value="KAK2196597.1"/>
    <property type="molecule type" value="Genomic_DNA"/>
</dbReference>
<dbReference type="InterPro" id="IPR036322">
    <property type="entry name" value="WD40_repeat_dom_sf"/>
</dbReference>
<dbReference type="GO" id="GO:0000462">
    <property type="term" value="P:maturation of SSU-rRNA from tricistronic rRNA transcript (SSU-rRNA, 5.8S rRNA, LSU-rRNA)"/>
    <property type="evidence" value="ECO:0007669"/>
    <property type="project" value="InterPro"/>
</dbReference>
<dbReference type="SUPFAM" id="SSF69322">
    <property type="entry name" value="Tricorn protease domain 2"/>
    <property type="match status" value="1"/>
</dbReference>
<dbReference type="Gene3D" id="2.130.10.10">
    <property type="entry name" value="YVTN repeat-like/Quinoprotein amine dehydrogenase"/>
    <property type="match status" value="3"/>
</dbReference>
<dbReference type="InterPro" id="IPR046351">
    <property type="entry name" value="UTP4"/>
</dbReference>
<reference evidence="1" key="1">
    <citation type="journal article" date="2023" name="Nat. Microbiol.">
        <title>Babesia duncani multi-omics identifies virulence factors and drug targets.</title>
        <authorList>
            <person name="Singh P."/>
            <person name="Lonardi S."/>
            <person name="Liang Q."/>
            <person name="Vydyam P."/>
            <person name="Khabirova E."/>
            <person name="Fang T."/>
            <person name="Gihaz S."/>
            <person name="Thekkiniath J."/>
            <person name="Munshi M."/>
            <person name="Abel S."/>
            <person name="Ciampossin L."/>
            <person name="Batugedara G."/>
            <person name="Gupta M."/>
            <person name="Lu X.M."/>
            <person name="Lenz T."/>
            <person name="Chakravarty S."/>
            <person name="Cornillot E."/>
            <person name="Hu Y."/>
            <person name="Ma W."/>
            <person name="Gonzalez L.M."/>
            <person name="Sanchez S."/>
            <person name="Estrada K."/>
            <person name="Sanchez-Flores A."/>
            <person name="Montero E."/>
            <person name="Harb O.S."/>
            <person name="Le Roch K.G."/>
            <person name="Mamoun C.B."/>
        </authorList>
    </citation>
    <scope>NUCLEOTIDE SEQUENCE</scope>
    <source>
        <strain evidence="1">WA1</strain>
    </source>
</reference>
<dbReference type="InterPro" id="IPR001680">
    <property type="entry name" value="WD40_rpt"/>
</dbReference>
<dbReference type="KEGG" id="bdw:94336143"/>
<keyword evidence="2" id="KW-1185">Reference proteome</keyword>